<organism evidence="1 2">
    <name type="scientific">Babesia caballi</name>
    <dbReference type="NCBI Taxonomy" id="5871"/>
    <lineage>
        <taxon>Eukaryota</taxon>
        <taxon>Sar</taxon>
        <taxon>Alveolata</taxon>
        <taxon>Apicomplexa</taxon>
        <taxon>Aconoidasida</taxon>
        <taxon>Piroplasmida</taxon>
        <taxon>Babesiidae</taxon>
        <taxon>Babesia</taxon>
    </lineage>
</organism>
<comment type="caution">
    <text evidence="1">The sequence shown here is derived from an EMBL/GenBank/DDBJ whole genome shotgun (WGS) entry which is preliminary data.</text>
</comment>
<evidence type="ECO:0000313" key="2">
    <source>
        <dbReference type="Proteomes" id="UP001497744"/>
    </source>
</evidence>
<sequence>MMLRICDKVAWIVTEGALGFSRGHKEEFGLASNLRAEGLSRQYSYGAVIQYILVIAPCYWWYWERDLDQSVVKDGIIVYPSQPQPENQRAIGASTVHYGWGALLWFVDGPEVVDEMRRCITVPPPKSLKEALEFAGALSESQGNLKDIVGKMLLELVSGYSNEIHVDTYFKNTLDNLKELRVKLVAQTGTYGSYTNLPSQPSCLADAVSDTFPKLYCTLSYFNFNVNGSDQRGVGWANGNCSSISGLSNWLGTGTSIPSGSPVKIWSGGDLQCSKVSEFSSQLNQCVSNQSDGKFALLLAGLLFLRPSSPELTSTFMVFISEVCTIVSGDDLGDEDDDDDDGESRKKLHEAFKSQYGSVPDYATLTQCCSSLKSNIDKLIGKESKDNETSPLRIPRNSHKLYLKKLQSDNIDKYIEWLADNLQKLIANLKQMETDCTSWDPKNMSGGQVAGPFPYGFGFPQSGSWKTQTVKSSLQKLTAENSTNGLPALKHHVENLIASSTSSVAGSIAGSLLGTAAVGGAGAAVALNVGGVTTALKGVIGILK</sequence>
<dbReference type="RefSeq" id="XP_067713323.1">
    <property type="nucleotide sequence ID" value="XM_067857222.1"/>
</dbReference>
<dbReference type="GeneID" id="94192735"/>
<accession>A0AAV4LM73</accession>
<proteinExistence type="predicted"/>
<gene>
    <name evidence="1" type="ORF">BcabD6B2_06870</name>
</gene>
<reference evidence="1 2" key="1">
    <citation type="submission" date="2021-06" db="EMBL/GenBank/DDBJ databases">
        <title>Genome sequence of Babesia caballi.</title>
        <authorList>
            <person name="Yamagishi J."/>
            <person name="Kidaka T."/>
            <person name="Ochi A."/>
        </authorList>
    </citation>
    <scope>NUCLEOTIDE SEQUENCE [LARGE SCALE GENOMIC DNA]</scope>
    <source>
        <strain evidence="1">USDA-D6B2</strain>
    </source>
</reference>
<evidence type="ECO:0000313" key="1">
    <source>
        <dbReference type="EMBL" id="GIX61252.1"/>
    </source>
</evidence>
<protein>
    <submittedName>
        <fullName evidence="1">Secreted antigen 1</fullName>
    </submittedName>
</protein>
<name>A0AAV4LM73_BABCB</name>
<dbReference type="Proteomes" id="UP001497744">
    <property type="component" value="Unassembled WGS sequence"/>
</dbReference>
<dbReference type="AlphaFoldDB" id="A0AAV4LM73"/>
<keyword evidence="2" id="KW-1185">Reference proteome</keyword>
<dbReference type="EMBL" id="BPLF01000001">
    <property type="protein sequence ID" value="GIX61252.1"/>
    <property type="molecule type" value="Genomic_DNA"/>
</dbReference>